<keyword evidence="1" id="KW-0479">Metal-binding</keyword>
<dbReference type="Gene3D" id="3.40.1360.10">
    <property type="match status" value="1"/>
</dbReference>
<dbReference type="Gene3D" id="3.90.580.10">
    <property type="entry name" value="Zinc finger, CHC2-type domain"/>
    <property type="match status" value="1"/>
</dbReference>
<protein>
    <submittedName>
        <fullName evidence="5">CHC2 zinc finger domain-containing protein</fullName>
    </submittedName>
</protein>
<dbReference type="GO" id="GO:0005737">
    <property type="term" value="C:cytoplasm"/>
    <property type="evidence" value="ECO:0007669"/>
    <property type="project" value="TreeGrafter"/>
</dbReference>
<evidence type="ECO:0000259" key="4">
    <source>
        <dbReference type="SMART" id="SM00400"/>
    </source>
</evidence>
<dbReference type="Proteomes" id="UP001241110">
    <property type="component" value="Unassembled WGS sequence"/>
</dbReference>
<dbReference type="PANTHER" id="PTHR30313:SF2">
    <property type="entry name" value="DNA PRIMASE"/>
    <property type="match status" value="1"/>
</dbReference>
<dbReference type="SMART" id="SM00400">
    <property type="entry name" value="ZnF_CHCC"/>
    <property type="match status" value="1"/>
</dbReference>
<dbReference type="InterPro" id="IPR050219">
    <property type="entry name" value="DnaG_primase"/>
</dbReference>
<dbReference type="GO" id="GO:0003677">
    <property type="term" value="F:DNA binding"/>
    <property type="evidence" value="ECO:0007669"/>
    <property type="project" value="InterPro"/>
</dbReference>
<proteinExistence type="predicted"/>
<reference evidence="5" key="1">
    <citation type="submission" date="2023-05" db="EMBL/GenBank/DDBJ databases">
        <authorList>
            <person name="Zhang X."/>
        </authorList>
    </citation>
    <scope>NUCLEOTIDE SEQUENCE</scope>
    <source>
        <strain evidence="5">YF14B1</strain>
    </source>
</reference>
<evidence type="ECO:0000256" key="1">
    <source>
        <dbReference type="ARBA" id="ARBA00022723"/>
    </source>
</evidence>
<dbReference type="Pfam" id="PF01807">
    <property type="entry name" value="Zn_ribbon_DnaG"/>
    <property type="match status" value="1"/>
</dbReference>
<dbReference type="GO" id="GO:0008270">
    <property type="term" value="F:zinc ion binding"/>
    <property type="evidence" value="ECO:0007669"/>
    <property type="project" value="UniProtKB-KW"/>
</dbReference>
<dbReference type="GO" id="GO:0003899">
    <property type="term" value="F:DNA-directed RNA polymerase activity"/>
    <property type="evidence" value="ECO:0007669"/>
    <property type="project" value="InterPro"/>
</dbReference>
<evidence type="ECO:0000256" key="3">
    <source>
        <dbReference type="ARBA" id="ARBA00022833"/>
    </source>
</evidence>
<accession>A0AAE3UAV6</accession>
<evidence type="ECO:0000313" key="6">
    <source>
        <dbReference type="Proteomes" id="UP001241110"/>
    </source>
</evidence>
<organism evidence="5 6">
    <name type="scientific">Xanthocytophaga flava</name>
    <dbReference type="NCBI Taxonomy" id="3048013"/>
    <lineage>
        <taxon>Bacteria</taxon>
        <taxon>Pseudomonadati</taxon>
        <taxon>Bacteroidota</taxon>
        <taxon>Cytophagia</taxon>
        <taxon>Cytophagales</taxon>
        <taxon>Rhodocytophagaceae</taxon>
        <taxon>Xanthocytophaga</taxon>
    </lineage>
</organism>
<keyword evidence="3" id="KW-0862">Zinc</keyword>
<name>A0AAE3UAV6_9BACT</name>
<gene>
    <name evidence="5" type="ORF">QNI16_35850</name>
</gene>
<dbReference type="InterPro" id="IPR002694">
    <property type="entry name" value="Znf_CHC2"/>
</dbReference>
<evidence type="ECO:0000313" key="5">
    <source>
        <dbReference type="EMBL" id="MDJ1485911.1"/>
    </source>
</evidence>
<dbReference type="InterPro" id="IPR036977">
    <property type="entry name" value="DNA_primase_Znf_CHC2"/>
</dbReference>
<keyword evidence="2" id="KW-0863">Zinc-finger</keyword>
<dbReference type="Pfam" id="PF13155">
    <property type="entry name" value="Toprim_2"/>
    <property type="match status" value="1"/>
</dbReference>
<evidence type="ECO:0000256" key="2">
    <source>
        <dbReference type="ARBA" id="ARBA00022771"/>
    </source>
</evidence>
<dbReference type="EMBL" id="JASJOS010000025">
    <property type="protein sequence ID" value="MDJ1485911.1"/>
    <property type="molecule type" value="Genomic_DNA"/>
</dbReference>
<dbReference type="PANTHER" id="PTHR30313">
    <property type="entry name" value="DNA PRIMASE"/>
    <property type="match status" value="1"/>
</dbReference>
<comment type="caution">
    <text evidence="5">The sequence shown here is derived from an EMBL/GenBank/DDBJ whole genome shotgun (WGS) entry which is preliminary data.</text>
</comment>
<sequence>MHGRTIGIYILRMIDKSYIDRLKAIPITEYLADQGFVPAKQVGNQLVYLSPLTGEKTPSFFVHPDRNVFHCFSSGHKGDIITLVRQIEQLEFKQALVSLNSFQSSGNIITPSQSATVEERTVPFTKHQSAQNSQAHNSSSQIEILAVKTLSNRVLINYLHSRGIDAHLATVYLKEAYFRVQGKNLFALAFENDKGGYELRNPFYKGCAVLKAPTTIMGSTAVGQSAVYGYSSSSHSSGSYSANGAIQMNGAVNIFEGVFDFLSALTFYKIERFRNDSIILNSLWLFDPAYQTRLLNDYSEFSLFLDNDRAGWKKAIEFRNRAKTLLGTKTAIINQSSLYKSFKDFNEFLLSQ</sequence>
<dbReference type="RefSeq" id="WP_313989092.1">
    <property type="nucleotide sequence ID" value="NZ_JASJOS010000025.1"/>
</dbReference>
<dbReference type="SUPFAM" id="SSF57783">
    <property type="entry name" value="Zinc beta-ribbon"/>
    <property type="match status" value="1"/>
</dbReference>
<feature type="domain" description="Zinc finger CHC2-type" evidence="4">
    <location>
        <begin position="46"/>
        <end position="100"/>
    </location>
</feature>
<dbReference type="AlphaFoldDB" id="A0AAE3UAV6"/>
<dbReference type="GO" id="GO:0006269">
    <property type="term" value="P:DNA replication, synthesis of primer"/>
    <property type="evidence" value="ECO:0007669"/>
    <property type="project" value="TreeGrafter"/>
</dbReference>